<dbReference type="RefSeq" id="WP_132460741.1">
    <property type="nucleotide sequence ID" value="NZ_SLXP01000002.1"/>
</dbReference>
<dbReference type="GO" id="GO:0055085">
    <property type="term" value="P:transmembrane transport"/>
    <property type="evidence" value="ECO:0007669"/>
    <property type="project" value="InterPro"/>
</dbReference>
<keyword evidence="5" id="KW-0574">Periplasm</keyword>
<dbReference type="NCBIfam" id="NF037995">
    <property type="entry name" value="TRAP_S1"/>
    <property type="match status" value="1"/>
</dbReference>
<evidence type="ECO:0000256" key="1">
    <source>
        <dbReference type="ARBA" id="ARBA00004418"/>
    </source>
</evidence>
<name>A0A4R2Q836_9RHOB</name>
<evidence type="ECO:0000256" key="3">
    <source>
        <dbReference type="ARBA" id="ARBA00022448"/>
    </source>
</evidence>
<evidence type="ECO:0000313" key="7">
    <source>
        <dbReference type="EMBL" id="TCP42865.1"/>
    </source>
</evidence>
<keyword evidence="8" id="KW-1185">Reference proteome</keyword>
<dbReference type="Gene3D" id="3.40.190.170">
    <property type="entry name" value="Bacterial extracellular solute-binding protein, family 7"/>
    <property type="match status" value="1"/>
</dbReference>
<dbReference type="Proteomes" id="UP000294835">
    <property type="component" value="Unassembled WGS sequence"/>
</dbReference>
<reference evidence="7 8" key="1">
    <citation type="submission" date="2019-03" db="EMBL/GenBank/DDBJ databases">
        <title>Genomic Encyclopedia of Type Strains, Phase IV (KMG-IV): sequencing the most valuable type-strain genomes for metagenomic binning, comparative biology and taxonomic classification.</title>
        <authorList>
            <person name="Goeker M."/>
        </authorList>
    </citation>
    <scope>NUCLEOTIDE SEQUENCE [LARGE SCALE GENOMIC DNA]</scope>
    <source>
        <strain evidence="7 8">DSM 18063</strain>
    </source>
</reference>
<dbReference type="GO" id="GO:0042597">
    <property type="term" value="C:periplasmic space"/>
    <property type="evidence" value="ECO:0007669"/>
    <property type="project" value="UniProtKB-SubCell"/>
</dbReference>
<comment type="similarity">
    <text evidence="2">Belongs to the bacterial solute-binding protein 7 family.</text>
</comment>
<evidence type="ECO:0000256" key="2">
    <source>
        <dbReference type="ARBA" id="ARBA00009023"/>
    </source>
</evidence>
<evidence type="ECO:0000256" key="4">
    <source>
        <dbReference type="ARBA" id="ARBA00022729"/>
    </source>
</evidence>
<gene>
    <name evidence="7" type="ORF">EV662_10255</name>
</gene>
<dbReference type="OrthoDB" id="8673861at2"/>
<evidence type="ECO:0000256" key="6">
    <source>
        <dbReference type="SAM" id="SignalP"/>
    </source>
</evidence>
<comment type="subcellular location">
    <subcellularLocation>
        <location evidence="1">Periplasm</location>
    </subcellularLocation>
</comment>
<dbReference type="CDD" id="cd13680">
    <property type="entry name" value="PBP2_TRAP_SBP_like_4"/>
    <property type="match status" value="1"/>
</dbReference>
<dbReference type="SUPFAM" id="SSF53850">
    <property type="entry name" value="Periplasmic binding protein-like II"/>
    <property type="match status" value="1"/>
</dbReference>
<dbReference type="EMBL" id="SLXP01000002">
    <property type="protein sequence ID" value="TCP42865.1"/>
    <property type="molecule type" value="Genomic_DNA"/>
</dbReference>
<keyword evidence="4 6" id="KW-0732">Signal</keyword>
<dbReference type="InterPro" id="IPR018389">
    <property type="entry name" value="DctP_fam"/>
</dbReference>
<protein>
    <submittedName>
        <fullName evidence="7">C4-dicarboxylate-binding protein DctP</fullName>
    </submittedName>
</protein>
<dbReference type="PANTHER" id="PTHR33376:SF7">
    <property type="entry name" value="C4-DICARBOXYLATE-BINDING PROTEIN DCTB"/>
    <property type="match status" value="1"/>
</dbReference>
<proteinExistence type="inferred from homology"/>
<dbReference type="PANTHER" id="PTHR33376">
    <property type="match status" value="1"/>
</dbReference>
<evidence type="ECO:0000256" key="5">
    <source>
        <dbReference type="ARBA" id="ARBA00022764"/>
    </source>
</evidence>
<evidence type="ECO:0000313" key="8">
    <source>
        <dbReference type="Proteomes" id="UP000294835"/>
    </source>
</evidence>
<organism evidence="7 8">
    <name type="scientific">Rhodovulum marinum</name>
    <dbReference type="NCBI Taxonomy" id="320662"/>
    <lineage>
        <taxon>Bacteria</taxon>
        <taxon>Pseudomonadati</taxon>
        <taxon>Pseudomonadota</taxon>
        <taxon>Alphaproteobacteria</taxon>
        <taxon>Rhodobacterales</taxon>
        <taxon>Paracoccaceae</taxon>
        <taxon>Rhodovulum</taxon>
    </lineage>
</organism>
<sequence>MKHLVFGTVSAAAIALGTLAANAAETTLRISLQLPLKSHLGQNLVLFKDQVESASNGDIAVEIYDSAQLYKDNEVPQAVGSGSIEMGVASLTRYVGDAPIVDIFYQPFLFDTEAKVRKAVAPGSPVRQPIDDAIAETGSTVLWWQAYGGAIMLSNGGQIKGPDDLKGKKVRVFGKTLGEFVEAAGGAPTIISGSEQYLAYQRGTVDVGMTGVSGVQSRKLWEVMDTITVTNNADIEFIVVVNTDFWNGLPEEHRAIIAEAARMAEDTVRDEMSNIEATAFAEAEQNGMTIYTPTEDEMAAWKAASQPVYDAFIERTGDTGRAMLEAAQSF</sequence>
<feature type="signal peptide" evidence="6">
    <location>
        <begin position="1"/>
        <end position="23"/>
    </location>
</feature>
<comment type="caution">
    <text evidence="7">The sequence shown here is derived from an EMBL/GenBank/DDBJ whole genome shotgun (WGS) entry which is preliminary data.</text>
</comment>
<accession>A0A4R2Q836</accession>
<feature type="chain" id="PRO_5020687837" evidence="6">
    <location>
        <begin position="24"/>
        <end position="330"/>
    </location>
</feature>
<dbReference type="Pfam" id="PF03480">
    <property type="entry name" value="DctP"/>
    <property type="match status" value="1"/>
</dbReference>
<keyword evidence="3" id="KW-0813">Transport</keyword>
<dbReference type="AlphaFoldDB" id="A0A4R2Q836"/>
<dbReference type="InterPro" id="IPR038404">
    <property type="entry name" value="TRAP_DctP_sf"/>
</dbReference>